<feature type="binding site" evidence="6 8">
    <location>
        <position position="256"/>
    </location>
    <ligand>
        <name>S-adenosyl-L-methionine</name>
        <dbReference type="ChEBI" id="CHEBI:59789"/>
    </ligand>
</feature>
<protein>
    <recommendedName>
        <fullName evidence="6">Ribosomal RNA large subunit methyltransferase M</fullName>
        <ecNumber evidence="6">2.1.1.186</ecNumber>
    </recommendedName>
    <alternativeName>
        <fullName evidence="6">23S rRNA (cytidine2498-2'-O)-methyltransferase</fullName>
    </alternativeName>
    <alternativeName>
        <fullName evidence="6">23S rRNA 2'-O-ribose methyltransferase RlmM</fullName>
    </alternativeName>
</protein>
<dbReference type="Gene3D" id="3.40.50.150">
    <property type="entry name" value="Vaccinia Virus protein VP39"/>
    <property type="match status" value="1"/>
</dbReference>
<reference evidence="13" key="1">
    <citation type="submission" date="2016-10" db="EMBL/GenBank/DDBJ databases">
        <authorList>
            <person name="Varghese N."/>
            <person name="Submissions S."/>
        </authorList>
    </citation>
    <scope>NUCLEOTIDE SEQUENCE [LARGE SCALE GENOMIC DNA]</scope>
    <source>
        <strain evidence="13">DSM 18887</strain>
    </source>
</reference>
<evidence type="ECO:0000259" key="11">
    <source>
        <dbReference type="Pfam" id="PF21239"/>
    </source>
</evidence>
<comment type="similarity">
    <text evidence="6">Belongs to the class I-like SAM-binding methyltransferase superfamily. RNA methyltransferase RlmE family. RlmM subfamily.</text>
</comment>
<dbReference type="Gene3D" id="3.30.2300.20">
    <property type="match status" value="1"/>
</dbReference>
<keyword evidence="4 6" id="KW-0808">Transferase</keyword>
<dbReference type="Pfam" id="PF01728">
    <property type="entry name" value="FtsJ"/>
    <property type="match status" value="1"/>
</dbReference>
<comment type="subunit">
    <text evidence="6">Monomer.</text>
</comment>
<evidence type="ECO:0000256" key="6">
    <source>
        <dbReference type="HAMAP-Rule" id="MF_01551"/>
    </source>
</evidence>
<dbReference type="GO" id="GO:0005737">
    <property type="term" value="C:cytoplasm"/>
    <property type="evidence" value="ECO:0007669"/>
    <property type="project" value="UniProtKB-SubCell"/>
</dbReference>
<dbReference type="OrthoDB" id="154490at2"/>
<keyword evidence="13" id="KW-1185">Reference proteome</keyword>
<gene>
    <name evidence="6" type="primary">rlmM</name>
    <name evidence="12" type="ORF">SAMN03080615_01307</name>
</gene>
<dbReference type="Pfam" id="PF18125">
    <property type="entry name" value="RlmM_FDX"/>
    <property type="match status" value="1"/>
</dbReference>
<keyword evidence="5 6" id="KW-0949">S-adenosyl-L-methionine</keyword>
<keyword evidence="3 6" id="KW-0489">Methyltransferase</keyword>
<dbReference type="PANTHER" id="PTHR37524:SF2">
    <property type="entry name" value="RIBOSOMAL RNA METHYLTRANSFERASE FTSJ DOMAIN-CONTAINING PROTEIN"/>
    <property type="match status" value="1"/>
</dbReference>
<dbReference type="EC" id="2.1.1.186" evidence="6"/>
<proteinExistence type="inferred from homology"/>
<dbReference type="InterPro" id="IPR029063">
    <property type="entry name" value="SAM-dependent_MTases_sf"/>
</dbReference>
<dbReference type="AlphaFoldDB" id="A0A1H9FKE2"/>
<dbReference type="GO" id="GO:0008757">
    <property type="term" value="F:S-adenosylmethionine-dependent methyltransferase activity"/>
    <property type="evidence" value="ECO:0007669"/>
    <property type="project" value="UniProtKB-UniRule"/>
</dbReference>
<dbReference type="InterPro" id="IPR002877">
    <property type="entry name" value="RNA_MeTrfase_FtsJ_dom"/>
</dbReference>
<keyword evidence="2 6" id="KW-0698">rRNA processing</keyword>
<evidence type="ECO:0000256" key="5">
    <source>
        <dbReference type="ARBA" id="ARBA00022691"/>
    </source>
</evidence>
<feature type="binding site" evidence="6 8">
    <location>
        <position position="272"/>
    </location>
    <ligand>
        <name>S-adenosyl-L-methionine</name>
        <dbReference type="ChEBI" id="CHEBI:59789"/>
    </ligand>
</feature>
<dbReference type="Proteomes" id="UP000198749">
    <property type="component" value="Unassembled WGS sequence"/>
</dbReference>
<dbReference type="NCBIfam" id="NF008734">
    <property type="entry name" value="PRK11760.1"/>
    <property type="match status" value="1"/>
</dbReference>
<dbReference type="EMBL" id="FOGB01000003">
    <property type="protein sequence ID" value="SEQ38356.1"/>
    <property type="molecule type" value="Genomic_DNA"/>
</dbReference>
<feature type="active site" description="Proton acceptor" evidence="6 7">
    <location>
        <position position="301"/>
    </location>
</feature>
<dbReference type="GO" id="GO:0006364">
    <property type="term" value="P:rRNA processing"/>
    <property type="evidence" value="ECO:0007669"/>
    <property type="project" value="UniProtKB-UniRule"/>
</dbReference>
<comment type="function">
    <text evidence="6">Catalyzes the 2'-O-methylation at nucleotide C2498 in 23S rRNA.</text>
</comment>
<organism evidence="12 13">
    <name type="scientific">Amphritea atlantica</name>
    <dbReference type="NCBI Taxonomy" id="355243"/>
    <lineage>
        <taxon>Bacteria</taxon>
        <taxon>Pseudomonadati</taxon>
        <taxon>Pseudomonadota</taxon>
        <taxon>Gammaproteobacteria</taxon>
        <taxon>Oceanospirillales</taxon>
        <taxon>Oceanospirillaceae</taxon>
        <taxon>Amphritea</taxon>
    </lineage>
</organism>
<evidence type="ECO:0000256" key="4">
    <source>
        <dbReference type="ARBA" id="ARBA00022679"/>
    </source>
</evidence>
<dbReference type="PANTHER" id="PTHR37524">
    <property type="entry name" value="RIBOSOMAL RNA LARGE SUBUNIT METHYLTRANSFERASE M"/>
    <property type="match status" value="1"/>
</dbReference>
<dbReference type="Pfam" id="PF21239">
    <property type="entry name" value="RLMM_N"/>
    <property type="match status" value="1"/>
</dbReference>
<evidence type="ECO:0000313" key="13">
    <source>
        <dbReference type="Proteomes" id="UP000198749"/>
    </source>
</evidence>
<evidence type="ECO:0000256" key="7">
    <source>
        <dbReference type="PIRSR" id="PIRSR028774-1"/>
    </source>
</evidence>
<dbReference type="PIRSF" id="PIRSF028774">
    <property type="entry name" value="UCP028774"/>
    <property type="match status" value="1"/>
</dbReference>
<feature type="domain" description="Ribosomal RNA methyltransferase FtsJ" evidence="9">
    <location>
        <begin position="182"/>
        <end position="274"/>
    </location>
</feature>
<feature type="binding site" evidence="6 8">
    <location>
        <position position="184"/>
    </location>
    <ligand>
        <name>S-adenosyl-L-methionine</name>
        <dbReference type="ChEBI" id="CHEBI:59789"/>
    </ligand>
</feature>
<feature type="binding site" evidence="6 8">
    <location>
        <begin position="217"/>
        <end position="220"/>
    </location>
    <ligand>
        <name>S-adenosyl-L-methionine</name>
        <dbReference type="ChEBI" id="CHEBI:59789"/>
    </ligand>
</feature>
<dbReference type="RefSeq" id="WP_091355598.1">
    <property type="nucleotide sequence ID" value="NZ_AP025284.1"/>
</dbReference>
<dbReference type="Gene3D" id="3.30.70.2810">
    <property type="match status" value="1"/>
</dbReference>
<dbReference type="HAMAP" id="MF_01551">
    <property type="entry name" value="23SrRNA_methyltr_M"/>
    <property type="match status" value="1"/>
</dbReference>
<dbReference type="SUPFAM" id="SSF53335">
    <property type="entry name" value="S-adenosyl-L-methionine-dependent methyltransferases"/>
    <property type="match status" value="1"/>
</dbReference>
<evidence type="ECO:0000256" key="1">
    <source>
        <dbReference type="ARBA" id="ARBA00022490"/>
    </source>
</evidence>
<name>A0A1H9FKE2_9GAMM</name>
<dbReference type="STRING" id="355243.SAMN03080615_01307"/>
<evidence type="ECO:0000256" key="3">
    <source>
        <dbReference type="ARBA" id="ARBA00022603"/>
    </source>
</evidence>
<comment type="subcellular location">
    <subcellularLocation>
        <location evidence="6">Cytoplasm</location>
    </subcellularLocation>
</comment>
<evidence type="ECO:0000256" key="2">
    <source>
        <dbReference type="ARBA" id="ARBA00022552"/>
    </source>
</evidence>
<dbReference type="GO" id="GO:0032259">
    <property type="term" value="P:methylation"/>
    <property type="evidence" value="ECO:0007669"/>
    <property type="project" value="UniProtKB-KW"/>
</dbReference>
<dbReference type="InterPro" id="IPR048646">
    <property type="entry name" value="RlmM_THUMP-like"/>
</dbReference>
<comment type="catalytic activity">
    <reaction evidence="6">
        <text>cytidine(2498) in 23S rRNA + S-adenosyl-L-methionine = 2'-O-methylcytidine(2498) in 23S rRNA + S-adenosyl-L-homocysteine + H(+)</text>
        <dbReference type="Rhea" id="RHEA:42788"/>
        <dbReference type="Rhea" id="RHEA-COMP:10244"/>
        <dbReference type="Rhea" id="RHEA-COMP:10245"/>
        <dbReference type="ChEBI" id="CHEBI:15378"/>
        <dbReference type="ChEBI" id="CHEBI:57856"/>
        <dbReference type="ChEBI" id="CHEBI:59789"/>
        <dbReference type="ChEBI" id="CHEBI:74495"/>
        <dbReference type="ChEBI" id="CHEBI:82748"/>
        <dbReference type="EC" id="2.1.1.186"/>
    </reaction>
</comment>
<evidence type="ECO:0000259" key="9">
    <source>
        <dbReference type="Pfam" id="PF01728"/>
    </source>
</evidence>
<feature type="binding site" evidence="6 8">
    <location>
        <position position="236"/>
    </location>
    <ligand>
        <name>S-adenosyl-L-methionine</name>
        <dbReference type="ChEBI" id="CHEBI:59789"/>
    </ligand>
</feature>
<sequence>MNHLLLYCRPGFEKECAAEVRELCEQQGIYGYCKLEENSGYALFVSHQPDGASLAVETLQFHDLIFVRQWIACLPLLESINTEDRIGSLMPHVSGLPQCNELWVEPADTTDGREMQRFCNSFGSAFSQVLRKQGVLQRKAANRMHIFALSGSSFYIGYVPVANSAPWPMGIMRLKFPNQAPSRSTLKLEEAWHWFIPEQQWHHYISSGKRAVDLGAAPGGWTWQLVNQNMFVTAIDNGPMAESLMQTGQVKHLTEDAFTYQPHKPCDWMVCDIVDKPTRVIKLMTRWLVEGWCRETIFNLKLPMKQRYPEVKHCLGYLQQEMDSAGIHYRIAAKHLYHDREEITVHVRRSDHYGQ</sequence>
<accession>A0A1H9FKE2</accession>
<dbReference type="InterPro" id="IPR011224">
    <property type="entry name" value="rRNA_MeTrfase_M"/>
</dbReference>
<dbReference type="InterPro" id="IPR040739">
    <property type="entry name" value="RlmM_FDX"/>
</dbReference>
<evidence type="ECO:0000259" key="10">
    <source>
        <dbReference type="Pfam" id="PF18125"/>
    </source>
</evidence>
<evidence type="ECO:0000313" key="12">
    <source>
        <dbReference type="EMBL" id="SEQ38356.1"/>
    </source>
</evidence>
<evidence type="ECO:0000256" key="8">
    <source>
        <dbReference type="PIRSR" id="PIRSR028774-2"/>
    </source>
</evidence>
<feature type="domain" description="Ribosomal RNA large subunit methyltransferase M THUMP-like" evidence="11">
    <location>
        <begin position="84"/>
        <end position="158"/>
    </location>
</feature>
<feature type="domain" description="RlmM ferredoxin-like" evidence="10">
    <location>
        <begin position="1"/>
        <end position="71"/>
    </location>
</feature>
<keyword evidence="1 6" id="KW-0963">Cytoplasm</keyword>